<accession>A0A7W6P1F2</accession>
<evidence type="ECO:0000256" key="1">
    <source>
        <dbReference type="SAM" id="MobiDB-lite"/>
    </source>
</evidence>
<evidence type="ECO:0000313" key="3">
    <source>
        <dbReference type="Proteomes" id="UP000584824"/>
    </source>
</evidence>
<comment type="caution">
    <text evidence="2">The sequence shown here is derived from an EMBL/GenBank/DDBJ whole genome shotgun (WGS) entry which is preliminary data.</text>
</comment>
<dbReference type="AlphaFoldDB" id="A0A7W6P1F2"/>
<sequence length="73" mass="8222">MSPEFMIAMEMTRRGNSGSVIDPMADPLERTPNGWTLHLFELLVRLRARRRAGDQKGCRVSVGEKRKPPPCVA</sequence>
<evidence type="ECO:0000313" key="2">
    <source>
        <dbReference type="EMBL" id="MBB4103508.1"/>
    </source>
</evidence>
<name>A0A7W6P1F2_9HYPH</name>
<feature type="region of interest" description="Disordered" evidence="1">
    <location>
        <begin position="51"/>
        <end position="73"/>
    </location>
</feature>
<protein>
    <submittedName>
        <fullName evidence="2">Uncharacterized protein</fullName>
    </submittedName>
</protein>
<proteinExistence type="predicted"/>
<reference evidence="2 3" key="1">
    <citation type="submission" date="2020-08" db="EMBL/GenBank/DDBJ databases">
        <title>Genomic Encyclopedia of Type Strains, Phase IV (KMG-IV): sequencing the most valuable type-strain genomes for metagenomic binning, comparative biology and taxonomic classification.</title>
        <authorList>
            <person name="Goeker M."/>
        </authorList>
    </citation>
    <scope>NUCLEOTIDE SEQUENCE [LARGE SCALE GENOMIC DNA]</scope>
    <source>
        <strain evidence="2 3">DSM 26385</strain>
    </source>
</reference>
<feature type="compositionally biased region" description="Basic and acidic residues" evidence="1">
    <location>
        <begin position="51"/>
        <end position="67"/>
    </location>
</feature>
<keyword evidence="3" id="KW-1185">Reference proteome</keyword>
<dbReference type="Proteomes" id="UP000584824">
    <property type="component" value="Unassembled WGS sequence"/>
</dbReference>
<dbReference type="RefSeq" id="WP_183792116.1">
    <property type="nucleotide sequence ID" value="NZ_JACIDU010000007.1"/>
</dbReference>
<gene>
    <name evidence="2" type="ORF">GGQ66_002066</name>
</gene>
<organism evidence="2 3">
    <name type="scientific">Allorhizobium borbori</name>
    <dbReference type="NCBI Taxonomy" id="485907"/>
    <lineage>
        <taxon>Bacteria</taxon>
        <taxon>Pseudomonadati</taxon>
        <taxon>Pseudomonadota</taxon>
        <taxon>Alphaproteobacteria</taxon>
        <taxon>Hyphomicrobiales</taxon>
        <taxon>Rhizobiaceae</taxon>
        <taxon>Rhizobium/Agrobacterium group</taxon>
        <taxon>Allorhizobium</taxon>
    </lineage>
</organism>
<dbReference type="EMBL" id="JACIDU010000007">
    <property type="protein sequence ID" value="MBB4103508.1"/>
    <property type="molecule type" value="Genomic_DNA"/>
</dbReference>